<dbReference type="NCBIfam" id="NF041647">
    <property type="entry name" value="ABC_perm_CPBP"/>
    <property type="match status" value="1"/>
</dbReference>
<dbReference type="InterPro" id="IPR013525">
    <property type="entry name" value="ABC2_TM"/>
</dbReference>
<keyword evidence="2 6" id="KW-0812">Transmembrane</keyword>
<comment type="subcellular location">
    <subcellularLocation>
        <location evidence="1">Membrane</location>
        <topology evidence="1">Multi-pass membrane protein</topology>
    </subcellularLocation>
</comment>
<accession>E8R2L7</accession>
<feature type="transmembrane region" description="Helical" evidence="6">
    <location>
        <begin position="485"/>
        <end position="505"/>
    </location>
</feature>
<organism evidence="9 10">
    <name type="scientific">Isosphaera pallida (strain ATCC 43644 / DSM 9630 / IS1B)</name>
    <dbReference type="NCBI Taxonomy" id="575540"/>
    <lineage>
        <taxon>Bacteria</taxon>
        <taxon>Pseudomonadati</taxon>
        <taxon>Planctomycetota</taxon>
        <taxon>Planctomycetia</taxon>
        <taxon>Isosphaerales</taxon>
        <taxon>Isosphaeraceae</taxon>
        <taxon>Isosphaera</taxon>
    </lineage>
</organism>
<reference key="1">
    <citation type="submission" date="2010-11" db="EMBL/GenBank/DDBJ databases">
        <title>The complete sequence of chromosome of Isophaera pallida ATCC 43644.</title>
        <authorList>
            <consortium name="US DOE Joint Genome Institute (JGI-PGF)"/>
            <person name="Lucas S."/>
            <person name="Copeland A."/>
            <person name="Lapidus A."/>
            <person name="Bruce D."/>
            <person name="Goodwin L."/>
            <person name="Pitluck S."/>
            <person name="Kyrpides N."/>
            <person name="Mavromatis K."/>
            <person name="Pagani I."/>
            <person name="Ivanova N."/>
            <person name="Saunders E."/>
            <person name="Brettin T."/>
            <person name="Detter J.C."/>
            <person name="Han C."/>
            <person name="Tapia R."/>
            <person name="Land M."/>
            <person name="Hauser L."/>
            <person name="Markowitz V."/>
            <person name="Cheng J.-F."/>
            <person name="Hugenholtz P."/>
            <person name="Woyke T."/>
            <person name="Wu D."/>
            <person name="Eisen J.A."/>
        </authorList>
    </citation>
    <scope>NUCLEOTIDE SEQUENCE</scope>
    <source>
        <strain>ATCC 43644</strain>
    </source>
</reference>
<dbReference type="Pfam" id="PF12698">
    <property type="entry name" value="ABC2_membrane_3"/>
    <property type="match status" value="1"/>
</dbReference>
<evidence type="ECO:0000313" key="10">
    <source>
        <dbReference type="Proteomes" id="UP000008631"/>
    </source>
</evidence>
<feature type="transmembrane region" description="Helical" evidence="6">
    <location>
        <begin position="24"/>
        <end position="43"/>
    </location>
</feature>
<evidence type="ECO:0000256" key="5">
    <source>
        <dbReference type="SAM" id="MobiDB-lite"/>
    </source>
</evidence>
<feature type="transmembrane region" description="Helical" evidence="6">
    <location>
        <begin position="316"/>
        <end position="337"/>
    </location>
</feature>
<feature type="domain" description="ABC-2 type transporter transmembrane" evidence="8">
    <location>
        <begin position="21"/>
        <end position="416"/>
    </location>
</feature>
<dbReference type="RefSeq" id="WP_013564805.1">
    <property type="nucleotide sequence ID" value="NC_014962.1"/>
</dbReference>
<feature type="transmembrane region" description="Helical" evidence="6">
    <location>
        <begin position="654"/>
        <end position="670"/>
    </location>
</feature>
<feature type="transmembrane region" description="Helical" evidence="6">
    <location>
        <begin position="214"/>
        <end position="236"/>
    </location>
</feature>
<evidence type="ECO:0000256" key="6">
    <source>
        <dbReference type="SAM" id="Phobius"/>
    </source>
</evidence>
<proteinExistence type="predicted"/>
<feature type="transmembrane region" description="Helical" evidence="6">
    <location>
        <begin position="569"/>
        <end position="592"/>
    </location>
</feature>
<feature type="transmembrane region" description="Helical" evidence="6">
    <location>
        <begin position="401"/>
        <end position="422"/>
    </location>
</feature>
<dbReference type="Pfam" id="PF02517">
    <property type="entry name" value="Rce1-like"/>
    <property type="match status" value="1"/>
</dbReference>
<dbReference type="GO" id="GO:0016020">
    <property type="term" value="C:membrane"/>
    <property type="evidence" value="ECO:0007669"/>
    <property type="project" value="UniProtKB-SubCell"/>
</dbReference>
<evidence type="ECO:0000259" key="8">
    <source>
        <dbReference type="Pfam" id="PF12698"/>
    </source>
</evidence>
<evidence type="ECO:0000259" key="7">
    <source>
        <dbReference type="Pfam" id="PF02517"/>
    </source>
</evidence>
<sequence>MPGPTIARILRREIRDQLRDRRTLFMVVVLPILMYPMMGLAILQVSPVLQEKPRVVAVVGVEDLAEGPPLVEPNPETNELWFNPGLFDRVEDARALVVQTVPRDGRWDHPEACRELIRRGHASAVLVFPPDIAAHLRGERVTRAQVRIIYDGADERSEFTFNRVRNVLANYEKTVEAIRAAREGKPFAQVDPFRMRPEDVATLKEAGGSAWARLFPFLLVLMTLTGAFYPAIDVFAGERERGTLETLVLTPAGRDAIVIGKFLTIALVSLATALLNVVSMALTGIQLAAAVNNAPGVTSGHRGAEAVLSAPTLESLVWMLLLIPPLALFFAAVSAAVANQARSMKEGQYFMTPLYLATIPILMLSMSPAVELGVSMALTPIAGPALLLRDLIKGDYATARGLGPLVLLATLSYAALALRLTIRGFDREEALFRDAEPFHPALWWTALRRDRPERPTSNQAFLGFALMLTTAWFCAPLLSASLTGLILGQALFILAPPLALTLLLTRNPRATLRLRTTSAFWWLAALGLALCANPALQELRSLIETLQPIPPQLAEALQNLTSATRNGSLGLVILGFAVVPAVCEELAFRGFILSGLTQPRDRRTARATAVALSALLFGLTHLALSLPQQFFPSTLLGLILGTLALGSRSLGPPLVFHIVNNTLAFLWPLLPSEAATTLFRDPERLLFQTPIVVVASVIALALVISIIRAAYPPDVANALPTPAEPHPVAQHQDQPNAPEAVS</sequence>
<dbReference type="AlphaFoldDB" id="E8R2L7"/>
<dbReference type="eggNOG" id="COG1668">
    <property type="taxonomic scope" value="Bacteria"/>
</dbReference>
<dbReference type="eggNOG" id="COG1266">
    <property type="taxonomic scope" value="Bacteria"/>
</dbReference>
<feature type="transmembrane region" description="Helical" evidence="6">
    <location>
        <begin position="349"/>
        <end position="370"/>
    </location>
</feature>
<feature type="transmembrane region" description="Helical" evidence="6">
    <location>
        <begin position="517"/>
        <end position="536"/>
    </location>
</feature>
<feature type="region of interest" description="Disordered" evidence="5">
    <location>
        <begin position="721"/>
        <end position="742"/>
    </location>
</feature>
<protein>
    <submittedName>
        <fullName evidence="9">Abortive infection protein</fullName>
    </submittedName>
</protein>
<name>E8R2L7_ISOPI</name>
<dbReference type="KEGG" id="ipa:Isop_1937"/>
<dbReference type="STRING" id="575540.Isop_1937"/>
<feature type="transmembrane region" description="Helical" evidence="6">
    <location>
        <begin position="690"/>
        <end position="711"/>
    </location>
</feature>
<dbReference type="EMBL" id="CP002353">
    <property type="protein sequence ID" value="ADV62517.1"/>
    <property type="molecule type" value="Genomic_DNA"/>
</dbReference>
<evidence type="ECO:0000256" key="4">
    <source>
        <dbReference type="ARBA" id="ARBA00023136"/>
    </source>
</evidence>
<keyword evidence="3 6" id="KW-1133">Transmembrane helix</keyword>
<gene>
    <name evidence="9" type="ordered locus">Isop_1937</name>
</gene>
<feature type="transmembrane region" description="Helical" evidence="6">
    <location>
        <begin position="630"/>
        <end position="647"/>
    </location>
</feature>
<keyword evidence="4 6" id="KW-0472">Membrane</keyword>
<reference evidence="9 10" key="2">
    <citation type="journal article" date="2011" name="Stand. Genomic Sci.">
        <title>Complete genome sequence of Isosphaera pallida type strain (IS1B).</title>
        <authorList>
            <consortium name="US DOE Joint Genome Institute (JGI-PGF)"/>
            <person name="Goker M."/>
            <person name="Cleland D."/>
            <person name="Saunders E."/>
            <person name="Lapidus A."/>
            <person name="Nolan M."/>
            <person name="Lucas S."/>
            <person name="Hammon N."/>
            <person name="Deshpande S."/>
            <person name="Cheng J.F."/>
            <person name="Tapia R."/>
            <person name="Han C."/>
            <person name="Goodwin L."/>
            <person name="Pitluck S."/>
            <person name="Liolios K."/>
            <person name="Pagani I."/>
            <person name="Ivanova N."/>
            <person name="Mavromatis K."/>
            <person name="Pati A."/>
            <person name="Chen A."/>
            <person name="Palaniappan K."/>
            <person name="Land M."/>
            <person name="Hauser L."/>
            <person name="Chang Y.J."/>
            <person name="Jeffries C.D."/>
            <person name="Detter J.C."/>
            <person name="Beck B."/>
            <person name="Woyke T."/>
            <person name="Bristow J."/>
            <person name="Eisen J.A."/>
            <person name="Markowitz V."/>
            <person name="Hugenholtz P."/>
            <person name="Kyrpides N.C."/>
            <person name="Klenk H.P."/>
        </authorList>
    </citation>
    <scope>NUCLEOTIDE SEQUENCE [LARGE SCALE GENOMIC DNA]</scope>
    <source>
        <strain evidence="10">ATCC 43644 / DSM 9630 / IS1B</strain>
    </source>
</reference>
<keyword evidence="10" id="KW-1185">Reference proteome</keyword>
<feature type="transmembrane region" description="Helical" evidence="6">
    <location>
        <begin position="256"/>
        <end position="278"/>
    </location>
</feature>
<feature type="transmembrane region" description="Helical" evidence="6">
    <location>
        <begin position="604"/>
        <end position="624"/>
    </location>
</feature>
<feature type="transmembrane region" description="Helical" evidence="6">
    <location>
        <begin position="460"/>
        <end position="479"/>
    </location>
</feature>
<dbReference type="GO" id="GO:0004175">
    <property type="term" value="F:endopeptidase activity"/>
    <property type="evidence" value="ECO:0007669"/>
    <property type="project" value="UniProtKB-ARBA"/>
</dbReference>
<evidence type="ECO:0000256" key="1">
    <source>
        <dbReference type="ARBA" id="ARBA00004141"/>
    </source>
</evidence>
<evidence type="ECO:0000256" key="2">
    <source>
        <dbReference type="ARBA" id="ARBA00022692"/>
    </source>
</evidence>
<dbReference type="Proteomes" id="UP000008631">
    <property type="component" value="Chromosome"/>
</dbReference>
<dbReference type="PANTHER" id="PTHR43471">
    <property type="entry name" value="ABC TRANSPORTER PERMEASE"/>
    <property type="match status" value="1"/>
</dbReference>
<evidence type="ECO:0000256" key="3">
    <source>
        <dbReference type="ARBA" id="ARBA00022989"/>
    </source>
</evidence>
<dbReference type="InterPro" id="IPR003675">
    <property type="entry name" value="Rce1/LyrA-like_dom"/>
</dbReference>
<dbReference type="FunCoup" id="E8R2L7">
    <property type="interactions" value="233"/>
</dbReference>
<dbReference type="HOGENOM" id="CLU_022118_0_0_0"/>
<dbReference type="GO" id="GO:0140359">
    <property type="term" value="F:ABC-type transporter activity"/>
    <property type="evidence" value="ECO:0007669"/>
    <property type="project" value="InterPro"/>
</dbReference>
<feature type="domain" description="CAAX prenyl protease 2/Lysostaphin resistance protein A-like" evidence="7">
    <location>
        <begin position="571"/>
        <end position="662"/>
    </location>
</feature>
<dbReference type="InParanoid" id="E8R2L7"/>
<dbReference type="GO" id="GO:0080120">
    <property type="term" value="P:CAAX-box protein maturation"/>
    <property type="evidence" value="ECO:0007669"/>
    <property type="project" value="UniProtKB-ARBA"/>
</dbReference>
<evidence type="ECO:0000313" key="9">
    <source>
        <dbReference type="EMBL" id="ADV62517.1"/>
    </source>
</evidence>
<dbReference type="PANTHER" id="PTHR43471:SF3">
    <property type="entry name" value="ABC TRANSPORTER PERMEASE PROTEIN NATB"/>
    <property type="match status" value="1"/>
</dbReference>